<dbReference type="Proteomes" id="UP000676776">
    <property type="component" value="Unassembled WGS sequence"/>
</dbReference>
<dbReference type="RefSeq" id="WP_208153524.1">
    <property type="nucleotide sequence ID" value="NZ_JAGEVF010000004.1"/>
</dbReference>
<dbReference type="Pfam" id="PF01740">
    <property type="entry name" value="STAS"/>
    <property type="match status" value="1"/>
</dbReference>
<name>A0ABS3T3S9_9FLAO</name>
<protein>
    <submittedName>
        <fullName evidence="2">STAS domain-containing protein</fullName>
    </submittedName>
</protein>
<evidence type="ECO:0000259" key="1">
    <source>
        <dbReference type="PROSITE" id="PS50801"/>
    </source>
</evidence>
<reference evidence="2 3" key="1">
    <citation type="submission" date="2021-03" db="EMBL/GenBank/DDBJ databases">
        <title>Winogradskyella sp. nov., isolated from costal sediment.</title>
        <authorList>
            <person name="Gao C."/>
        </authorList>
    </citation>
    <scope>NUCLEOTIDE SEQUENCE [LARGE SCALE GENOMIC DNA]</scope>
    <source>
        <strain evidence="2 3">DF17</strain>
    </source>
</reference>
<proteinExistence type="predicted"/>
<dbReference type="EMBL" id="JAGEVF010000004">
    <property type="protein sequence ID" value="MBO3116395.1"/>
    <property type="molecule type" value="Genomic_DNA"/>
</dbReference>
<dbReference type="PROSITE" id="PS50801">
    <property type="entry name" value="STAS"/>
    <property type="match status" value="1"/>
</dbReference>
<evidence type="ECO:0000313" key="3">
    <source>
        <dbReference type="Proteomes" id="UP000676776"/>
    </source>
</evidence>
<dbReference type="SUPFAM" id="SSF52091">
    <property type="entry name" value="SpoIIaa-like"/>
    <property type="match status" value="1"/>
</dbReference>
<dbReference type="InterPro" id="IPR036513">
    <property type="entry name" value="STAS_dom_sf"/>
</dbReference>
<dbReference type="Gene3D" id="3.30.750.24">
    <property type="entry name" value="STAS domain"/>
    <property type="match status" value="1"/>
</dbReference>
<gene>
    <name evidence="2" type="ORF">J4050_06535</name>
</gene>
<accession>A0ABS3T3S9</accession>
<comment type="caution">
    <text evidence="2">The sequence shown here is derived from an EMBL/GenBank/DDBJ whole genome shotgun (WGS) entry which is preliminary data.</text>
</comment>
<dbReference type="InterPro" id="IPR002645">
    <property type="entry name" value="STAS_dom"/>
</dbReference>
<sequence>MALTIKENEGIFTVEGVVDSTTANQLKNHCEILLNTCGEVIIDLQHIASIDINGLLTLRALYTYAEASNMSFNVIGDGGSITTKRKKFKVAA</sequence>
<feature type="domain" description="STAS" evidence="1">
    <location>
        <begin position="1"/>
        <end position="92"/>
    </location>
</feature>
<keyword evidence="3" id="KW-1185">Reference proteome</keyword>
<evidence type="ECO:0000313" key="2">
    <source>
        <dbReference type="EMBL" id="MBO3116395.1"/>
    </source>
</evidence>
<organism evidence="2 3">
    <name type="scientific">Winogradskyella pelagia</name>
    <dbReference type="NCBI Taxonomy" id="2819984"/>
    <lineage>
        <taxon>Bacteria</taxon>
        <taxon>Pseudomonadati</taxon>
        <taxon>Bacteroidota</taxon>
        <taxon>Flavobacteriia</taxon>
        <taxon>Flavobacteriales</taxon>
        <taxon>Flavobacteriaceae</taxon>
        <taxon>Winogradskyella</taxon>
    </lineage>
</organism>